<proteinExistence type="predicted"/>
<dbReference type="Proteomes" id="UP001457282">
    <property type="component" value="Unassembled WGS sequence"/>
</dbReference>
<evidence type="ECO:0000313" key="2">
    <source>
        <dbReference type="Proteomes" id="UP001457282"/>
    </source>
</evidence>
<dbReference type="EMBL" id="JBEDUW010000004">
    <property type="protein sequence ID" value="KAK9930962.1"/>
    <property type="molecule type" value="Genomic_DNA"/>
</dbReference>
<name>A0AAW1X5F6_RUBAR</name>
<gene>
    <name evidence="1" type="ORF">M0R45_018262</name>
</gene>
<accession>A0AAW1X5F6</accession>
<sequence>MKAKTPDSPAVVAGIGKCHRSCRSFSPPFLSSPASAGLSEITFGLSMSGRTIRHRSGAVTWPDKGGDDRSQR</sequence>
<reference evidence="1 2" key="1">
    <citation type="journal article" date="2023" name="G3 (Bethesda)">
        <title>A chromosome-length genome assembly and annotation of blackberry (Rubus argutus, cv. 'Hillquist').</title>
        <authorList>
            <person name="Bruna T."/>
            <person name="Aryal R."/>
            <person name="Dudchenko O."/>
            <person name="Sargent D.J."/>
            <person name="Mead D."/>
            <person name="Buti M."/>
            <person name="Cavallini A."/>
            <person name="Hytonen T."/>
            <person name="Andres J."/>
            <person name="Pham M."/>
            <person name="Weisz D."/>
            <person name="Mascagni F."/>
            <person name="Usai G."/>
            <person name="Natali L."/>
            <person name="Bassil N."/>
            <person name="Fernandez G.E."/>
            <person name="Lomsadze A."/>
            <person name="Armour M."/>
            <person name="Olukolu B."/>
            <person name="Poorten T."/>
            <person name="Britton C."/>
            <person name="Davik J."/>
            <person name="Ashrafi H."/>
            <person name="Aiden E.L."/>
            <person name="Borodovsky M."/>
            <person name="Worthington M."/>
        </authorList>
    </citation>
    <scope>NUCLEOTIDE SEQUENCE [LARGE SCALE GENOMIC DNA]</scope>
    <source>
        <strain evidence="1">PI 553951</strain>
    </source>
</reference>
<evidence type="ECO:0000313" key="1">
    <source>
        <dbReference type="EMBL" id="KAK9930962.1"/>
    </source>
</evidence>
<dbReference type="AlphaFoldDB" id="A0AAW1X5F6"/>
<comment type="caution">
    <text evidence="1">The sequence shown here is derived from an EMBL/GenBank/DDBJ whole genome shotgun (WGS) entry which is preliminary data.</text>
</comment>
<organism evidence="1 2">
    <name type="scientific">Rubus argutus</name>
    <name type="common">Southern blackberry</name>
    <dbReference type="NCBI Taxonomy" id="59490"/>
    <lineage>
        <taxon>Eukaryota</taxon>
        <taxon>Viridiplantae</taxon>
        <taxon>Streptophyta</taxon>
        <taxon>Embryophyta</taxon>
        <taxon>Tracheophyta</taxon>
        <taxon>Spermatophyta</taxon>
        <taxon>Magnoliopsida</taxon>
        <taxon>eudicotyledons</taxon>
        <taxon>Gunneridae</taxon>
        <taxon>Pentapetalae</taxon>
        <taxon>rosids</taxon>
        <taxon>fabids</taxon>
        <taxon>Rosales</taxon>
        <taxon>Rosaceae</taxon>
        <taxon>Rosoideae</taxon>
        <taxon>Rosoideae incertae sedis</taxon>
        <taxon>Rubus</taxon>
    </lineage>
</organism>
<keyword evidence="2" id="KW-1185">Reference proteome</keyword>
<protein>
    <submittedName>
        <fullName evidence="1">Uncharacterized protein</fullName>
    </submittedName>
</protein>